<comment type="caution">
    <text evidence="2">The sequence shown here is derived from an EMBL/GenBank/DDBJ whole genome shotgun (WGS) entry which is preliminary data.</text>
</comment>
<evidence type="ECO:0000313" key="2">
    <source>
        <dbReference type="EMBL" id="GED07513.1"/>
    </source>
</evidence>
<feature type="domain" description="Aminoglycoside phosphotransferase" evidence="1">
    <location>
        <begin position="49"/>
        <end position="247"/>
    </location>
</feature>
<name>A0A4Y4DS78_GLUUR</name>
<dbReference type="SUPFAM" id="SSF56112">
    <property type="entry name" value="Protein kinase-like (PK-like)"/>
    <property type="match status" value="1"/>
</dbReference>
<sequence length="289" mass="32399">MSEPENLDNFLTEGQLRCLHVWQPGARLEADLSWHETDTLVLQMESGGRRFILKSAGEANHHFDRELQAHRGHTAAMVAAGYCAPLIAFSRSQRLMLLDYLPGVLADKTPASTDQAIHHQAGIALKILHDGHSRVDEGYEARLIAKCRQVLGREHRIPAPTEQAIAHCLDSFSPQAAMLVPTHGDWQPRNWLTDAGKLRVIDFGRFEFRPAATDLVRLASQQWKGRPDLEAAFFAGYGTDPRSPRDWPLLYLQEAIGTAVWAYSMGAEEFEEQGHRMLAEALEMFGIQP</sequence>
<accession>A0A4Y4DS78</accession>
<dbReference type="EMBL" id="BJNY01000021">
    <property type="protein sequence ID" value="GED07513.1"/>
    <property type="molecule type" value="Genomic_DNA"/>
</dbReference>
<dbReference type="RefSeq" id="WP_141366699.1">
    <property type="nucleotide sequence ID" value="NZ_BAAAJL010000010.1"/>
</dbReference>
<dbReference type="Proteomes" id="UP000316612">
    <property type="component" value="Unassembled WGS sequence"/>
</dbReference>
<gene>
    <name evidence="2" type="ORF">AUR04nite_30450</name>
</gene>
<dbReference type="InterPro" id="IPR011009">
    <property type="entry name" value="Kinase-like_dom_sf"/>
</dbReference>
<proteinExistence type="predicted"/>
<dbReference type="AlphaFoldDB" id="A0A4Y4DS78"/>
<dbReference type="Gene3D" id="3.90.1200.10">
    <property type="match status" value="1"/>
</dbReference>
<dbReference type="InterPro" id="IPR002575">
    <property type="entry name" value="Aminoglycoside_PTrfase"/>
</dbReference>
<dbReference type="Pfam" id="PF01636">
    <property type="entry name" value="APH"/>
    <property type="match status" value="1"/>
</dbReference>
<dbReference type="OrthoDB" id="21342at2"/>
<protein>
    <recommendedName>
        <fullName evidence="1">Aminoglycoside phosphotransferase domain-containing protein</fullName>
    </recommendedName>
</protein>
<evidence type="ECO:0000313" key="3">
    <source>
        <dbReference type="Proteomes" id="UP000316612"/>
    </source>
</evidence>
<reference evidence="2 3" key="1">
    <citation type="submission" date="2019-06" db="EMBL/GenBank/DDBJ databases">
        <title>Whole genome shotgun sequence of Glutamicibacter uratoxydans NBRC 15515.</title>
        <authorList>
            <person name="Hosoyama A."/>
            <person name="Uohara A."/>
            <person name="Ohji S."/>
            <person name="Ichikawa N."/>
        </authorList>
    </citation>
    <scope>NUCLEOTIDE SEQUENCE [LARGE SCALE GENOMIC DNA]</scope>
    <source>
        <strain evidence="2 3">NBRC 15515</strain>
    </source>
</reference>
<keyword evidence="3" id="KW-1185">Reference proteome</keyword>
<evidence type="ECO:0000259" key="1">
    <source>
        <dbReference type="Pfam" id="PF01636"/>
    </source>
</evidence>
<organism evidence="2 3">
    <name type="scientific">Glutamicibacter uratoxydans</name>
    <name type="common">Arthrobacter uratoxydans</name>
    <dbReference type="NCBI Taxonomy" id="43667"/>
    <lineage>
        <taxon>Bacteria</taxon>
        <taxon>Bacillati</taxon>
        <taxon>Actinomycetota</taxon>
        <taxon>Actinomycetes</taxon>
        <taxon>Micrococcales</taxon>
        <taxon>Micrococcaceae</taxon>
        <taxon>Glutamicibacter</taxon>
    </lineage>
</organism>